<sequence>MAGSVEGAGFWLPSEFFDDFDPTDKINLDKSHAADEFCFPTEFPYDFEITTGQNNNEKRRVLPTSPQSTLSHQWSFSARSASGSSNGSPNGMTSPPATNLGARNDAVEELIYRAVGQVANLKLNFGDVSGPDKYSSPPKRLDQLYPASNKPRLSVFHNIYQKQGSAQMYQGWSVQKNPTRTGSSDPSGMKRECAGTGVFLPRTYGNISNDCANNAYSADSHQRTGEHILACLTSLVSGFTHTQSSWTFNLLVYLEIETQFSGYSSTPYIPERNVHALNKNFDRINGYVPFQPQFQPKFNPGFVSEYVFDGSEECATCATPTKFVN</sequence>
<dbReference type="EMBL" id="JAVIJP010000005">
    <property type="protein sequence ID" value="KAL3652189.1"/>
    <property type="molecule type" value="Genomic_DNA"/>
</dbReference>
<comment type="caution">
    <text evidence="2">The sequence shown here is derived from an EMBL/GenBank/DDBJ whole genome shotgun (WGS) entry which is preliminary data.</text>
</comment>
<dbReference type="Proteomes" id="UP001632038">
    <property type="component" value="Unassembled WGS sequence"/>
</dbReference>
<proteinExistence type="predicted"/>
<feature type="compositionally biased region" description="Polar residues" evidence="1">
    <location>
        <begin position="64"/>
        <end position="74"/>
    </location>
</feature>
<reference evidence="3" key="1">
    <citation type="journal article" date="2024" name="IScience">
        <title>Strigolactones Initiate the Formation of Haustorium-like Structures in Castilleja.</title>
        <authorList>
            <person name="Buerger M."/>
            <person name="Peterson D."/>
            <person name="Chory J."/>
        </authorList>
    </citation>
    <scope>NUCLEOTIDE SEQUENCE [LARGE SCALE GENOMIC DNA]</scope>
</reference>
<dbReference type="PANTHER" id="PTHR33356">
    <property type="entry name" value="TIP41-LIKE PROTEIN"/>
    <property type="match status" value="1"/>
</dbReference>
<evidence type="ECO:0000313" key="2">
    <source>
        <dbReference type="EMBL" id="KAL3652189.1"/>
    </source>
</evidence>
<keyword evidence="3" id="KW-1185">Reference proteome</keyword>
<feature type="compositionally biased region" description="Low complexity" evidence="1">
    <location>
        <begin position="75"/>
        <end position="96"/>
    </location>
</feature>
<feature type="region of interest" description="Disordered" evidence="1">
    <location>
        <begin position="52"/>
        <end position="100"/>
    </location>
</feature>
<dbReference type="PANTHER" id="PTHR33356:SF17">
    <property type="entry name" value="TPX2 CENTRAL DOMAIN-CONTAINING PROTEIN"/>
    <property type="match status" value="1"/>
</dbReference>
<protein>
    <submittedName>
        <fullName evidence="2">Uncharacterized protein</fullName>
    </submittedName>
</protein>
<accession>A0ABD3EGP0</accession>
<gene>
    <name evidence="2" type="ORF">CASFOL_001870</name>
</gene>
<evidence type="ECO:0000256" key="1">
    <source>
        <dbReference type="SAM" id="MobiDB-lite"/>
    </source>
</evidence>
<dbReference type="AlphaFoldDB" id="A0ABD3EGP0"/>
<organism evidence="2 3">
    <name type="scientific">Castilleja foliolosa</name>
    <dbReference type="NCBI Taxonomy" id="1961234"/>
    <lineage>
        <taxon>Eukaryota</taxon>
        <taxon>Viridiplantae</taxon>
        <taxon>Streptophyta</taxon>
        <taxon>Embryophyta</taxon>
        <taxon>Tracheophyta</taxon>
        <taxon>Spermatophyta</taxon>
        <taxon>Magnoliopsida</taxon>
        <taxon>eudicotyledons</taxon>
        <taxon>Gunneridae</taxon>
        <taxon>Pentapetalae</taxon>
        <taxon>asterids</taxon>
        <taxon>lamiids</taxon>
        <taxon>Lamiales</taxon>
        <taxon>Orobanchaceae</taxon>
        <taxon>Pedicularideae</taxon>
        <taxon>Castillejinae</taxon>
        <taxon>Castilleja</taxon>
    </lineage>
</organism>
<name>A0ABD3EGP0_9LAMI</name>
<evidence type="ECO:0000313" key="3">
    <source>
        <dbReference type="Proteomes" id="UP001632038"/>
    </source>
</evidence>